<evidence type="ECO:0000313" key="2">
    <source>
        <dbReference type="EMBL" id="ERP31924.1"/>
    </source>
</evidence>
<gene>
    <name evidence="2" type="ORF">CALK_1142</name>
</gene>
<evidence type="ECO:0000313" key="3">
    <source>
        <dbReference type="Proteomes" id="UP000017148"/>
    </source>
</evidence>
<dbReference type="SUPFAM" id="SSF88713">
    <property type="entry name" value="Glycoside hydrolase/deacetylase"/>
    <property type="match status" value="1"/>
</dbReference>
<dbReference type="InterPro" id="IPR011330">
    <property type="entry name" value="Glyco_hydro/deAcase_b/a-brl"/>
</dbReference>
<dbReference type="Gene3D" id="3.20.20.370">
    <property type="entry name" value="Glycoside hydrolase/deacetylase"/>
    <property type="match status" value="1"/>
</dbReference>
<dbReference type="Pfam" id="PF01522">
    <property type="entry name" value="Polysacc_deac_1"/>
    <property type="match status" value="1"/>
</dbReference>
<dbReference type="Proteomes" id="UP000017148">
    <property type="component" value="Unassembled WGS sequence"/>
</dbReference>
<dbReference type="EMBL" id="ASJR01000008">
    <property type="protein sequence ID" value="ERP31924.1"/>
    <property type="molecule type" value="Genomic_DNA"/>
</dbReference>
<dbReference type="InterPro" id="IPR002509">
    <property type="entry name" value="NODB_dom"/>
</dbReference>
<organism evidence="2 3">
    <name type="scientific">Chitinivibrio alkaliphilus ACht1</name>
    <dbReference type="NCBI Taxonomy" id="1313304"/>
    <lineage>
        <taxon>Bacteria</taxon>
        <taxon>Pseudomonadati</taxon>
        <taxon>Fibrobacterota</taxon>
        <taxon>Chitinivibrionia</taxon>
        <taxon>Chitinivibrionales</taxon>
        <taxon>Chitinivibrionaceae</taxon>
        <taxon>Chitinivibrio</taxon>
    </lineage>
</organism>
<dbReference type="RefSeq" id="WP_022636625.1">
    <property type="nucleotide sequence ID" value="NZ_ASJR01000008.1"/>
</dbReference>
<dbReference type="InterPro" id="IPR052740">
    <property type="entry name" value="CE4"/>
</dbReference>
<proteinExistence type="predicted"/>
<dbReference type="AlphaFoldDB" id="U7D5Y5"/>
<dbReference type="eggNOG" id="COG0726">
    <property type="taxonomic scope" value="Bacteria"/>
</dbReference>
<reference evidence="2 3" key="1">
    <citation type="journal article" date="2013" name="Environ. Microbiol.">
        <title>Genome analysis of Chitinivibrio alkaliphilus gen. nov., sp. nov., a novel extremely haloalkaliphilic anaerobic chitinolytic bacterium from the candidate phylum Termite Group 3.</title>
        <authorList>
            <person name="Sorokin D.Y."/>
            <person name="Gumerov V.M."/>
            <person name="Rakitin A.L."/>
            <person name="Beletsky A.V."/>
            <person name="Damste J.S."/>
            <person name="Muyzer G."/>
            <person name="Mardanov A.V."/>
            <person name="Ravin N.V."/>
        </authorList>
    </citation>
    <scope>NUCLEOTIDE SEQUENCE [LARGE SCALE GENOMIC DNA]</scope>
    <source>
        <strain evidence="2 3">ACht1</strain>
    </source>
</reference>
<feature type="domain" description="NodB homology" evidence="1">
    <location>
        <begin position="115"/>
        <end position="175"/>
    </location>
</feature>
<dbReference type="PANTHER" id="PTHR45985">
    <property type="match status" value="1"/>
</dbReference>
<name>U7D5Y5_9BACT</name>
<sequence length="512" mass="58023">MKYAMIILLFLGINSVFAYGHEWIYDYDYSDYLPPSQDPPGGLSPEEVPMFITIGFDDNSRSGIDTVGSRPTEYDYPEGMLWALKYFRTLTNPEGEGNAATYDGTPVRVAFYNTSYYASGYNGDNPALIRRIWNELYEDGHEIGNHTHTHSENLQSADAAQWREEVQTCNEWMTKPLAPDSLALWQQAESDEFGSGIPQEHIIGFRTPFLAYGGPLFPTLKEEGLIYDCTIEEGNYWEHDGRNFRWPYTLDYGSPGHEEGWSGNPDNPDFFEVPAVPGFWQLPNHVAMIPSAEEAKKYGIDYSISEVIADNISWVSPDTEKITMFDYNLWAQAGLNNEEVLAIMKFTFDRRMEGNRAPLMIGAHSEYFHHDKDGSCENASDTRGRQKVFEDFLEYALSHPEVRVVRPIDIISWMRNPVPLEGDFETSVSQESFRESGSISAEVVSEGFHINHGASLPTTRINISLYTVQGRRITQDVVDVQSGSFMWNPDISLTPGAYILQINGTPHRVNIQ</sequence>
<evidence type="ECO:0000259" key="1">
    <source>
        <dbReference type="Pfam" id="PF01522"/>
    </source>
</evidence>
<accession>U7D5Y5</accession>
<dbReference type="OrthoDB" id="9812065at2"/>
<comment type="caution">
    <text evidence="2">The sequence shown here is derived from an EMBL/GenBank/DDBJ whole genome shotgun (WGS) entry which is preliminary data.</text>
</comment>
<keyword evidence="3" id="KW-1185">Reference proteome</keyword>
<dbReference type="PANTHER" id="PTHR45985:SF3">
    <property type="entry name" value="CHITIN DEACETYLASE-LIKE 4"/>
    <property type="match status" value="1"/>
</dbReference>
<dbReference type="GO" id="GO:0005975">
    <property type="term" value="P:carbohydrate metabolic process"/>
    <property type="evidence" value="ECO:0007669"/>
    <property type="project" value="InterPro"/>
</dbReference>
<dbReference type="STRING" id="1313304.CALK_1142"/>
<protein>
    <submittedName>
        <fullName evidence="2">Chitin deacetylase</fullName>
    </submittedName>
</protein>
<dbReference type="GO" id="GO:0016810">
    <property type="term" value="F:hydrolase activity, acting on carbon-nitrogen (but not peptide) bonds"/>
    <property type="evidence" value="ECO:0007669"/>
    <property type="project" value="InterPro"/>
</dbReference>